<keyword evidence="1 4" id="KW-0663">Pyridoxal phosphate</keyword>
<evidence type="ECO:0000256" key="4">
    <source>
        <dbReference type="PIRSR" id="PIRSR000390-2"/>
    </source>
</evidence>
<dbReference type="Gene3D" id="3.40.640.10">
    <property type="entry name" value="Type I PLP-dependent aspartate aminotransferase-like (Major domain)"/>
    <property type="match status" value="1"/>
</dbReference>
<gene>
    <name evidence="6" type="ORF">ADN01_14345</name>
</gene>
<protein>
    <submittedName>
        <fullName evidence="6">Erythromycin biosynthesis sensory transduction protein eryC1</fullName>
    </submittedName>
</protein>
<evidence type="ECO:0000256" key="5">
    <source>
        <dbReference type="RuleBase" id="RU004508"/>
    </source>
</evidence>
<evidence type="ECO:0000313" key="6">
    <source>
        <dbReference type="EMBL" id="KPL79548.1"/>
    </source>
</evidence>
<dbReference type="InterPro" id="IPR015422">
    <property type="entry name" value="PyrdxlP-dep_Trfase_small"/>
</dbReference>
<dbReference type="SUPFAM" id="SSF53383">
    <property type="entry name" value="PLP-dependent transferases"/>
    <property type="match status" value="1"/>
</dbReference>
<dbReference type="GO" id="GO:0030170">
    <property type="term" value="F:pyridoxal phosphate binding"/>
    <property type="evidence" value="ECO:0007669"/>
    <property type="project" value="UniProtKB-ARBA"/>
</dbReference>
<dbReference type="AlphaFoldDB" id="A0A0P6XBI0"/>
<accession>A0A0P6XBI0</accession>
<dbReference type="CDD" id="cd00616">
    <property type="entry name" value="AHBA_syn"/>
    <property type="match status" value="1"/>
</dbReference>
<evidence type="ECO:0000256" key="3">
    <source>
        <dbReference type="PIRSR" id="PIRSR000390-1"/>
    </source>
</evidence>
<sequence>MKVPFVDLSANYHSIQEDVDAAVHRVLNKCDYILGQAVKDLEDNFAAYCEAPYAVGLDSGYSALELILRATDIGPGDEVITAANTFMATALAIWSCGARPVLVDADPATYTLNPALLEAAITPATRAVIPVHLFGQPADMDPILEIARRHNLLVVEDACQAHGARYKGKRTGSLGDAAAFSFYPAKNLGAYGDGGMAVTRRADLAEKIIWLRNVGQSAKNLHTLKGFNHRLDTLQASILLVKLPHLDQWNAARRQSAALYNQLLAGAAVVTPQTAPQVEHVFHLYVVRVHHREALIQVLNEAGIGTGIHYPTPIHMQPAFQDLGYPVGSFPVSESYASQILSLPMYPEISPEAVAYVCDTIKAFVKNGPASST</sequence>
<keyword evidence="7" id="KW-1185">Reference proteome</keyword>
<dbReference type="GO" id="GO:0008483">
    <property type="term" value="F:transaminase activity"/>
    <property type="evidence" value="ECO:0007669"/>
    <property type="project" value="TreeGrafter"/>
</dbReference>
<evidence type="ECO:0000313" key="7">
    <source>
        <dbReference type="Proteomes" id="UP000050501"/>
    </source>
</evidence>
<evidence type="ECO:0000256" key="2">
    <source>
        <dbReference type="ARBA" id="ARBA00037999"/>
    </source>
</evidence>
<comment type="caution">
    <text evidence="6">The sequence shown here is derived from an EMBL/GenBank/DDBJ whole genome shotgun (WGS) entry which is preliminary data.</text>
</comment>
<dbReference type="GO" id="GO:0000271">
    <property type="term" value="P:polysaccharide biosynthetic process"/>
    <property type="evidence" value="ECO:0007669"/>
    <property type="project" value="TreeGrafter"/>
</dbReference>
<reference evidence="6 7" key="1">
    <citation type="submission" date="2015-07" db="EMBL/GenBank/DDBJ databases">
        <title>Genome sequence of Levilinea saccharolytica DSM 16555.</title>
        <authorList>
            <person name="Hemp J."/>
            <person name="Ward L.M."/>
            <person name="Pace L.A."/>
            <person name="Fischer W.W."/>
        </authorList>
    </citation>
    <scope>NUCLEOTIDE SEQUENCE [LARGE SCALE GENOMIC DNA]</scope>
    <source>
        <strain evidence="6 7">KIBI-1</strain>
    </source>
</reference>
<dbReference type="EMBL" id="LGCM01000048">
    <property type="protein sequence ID" value="KPL79548.1"/>
    <property type="molecule type" value="Genomic_DNA"/>
</dbReference>
<dbReference type="PANTHER" id="PTHR30244:SF36">
    <property type="entry name" value="3-OXO-GLUCOSE-6-PHOSPHATE:GLUTAMATE AMINOTRANSFERASE"/>
    <property type="match status" value="1"/>
</dbReference>
<name>A0A0P6XBI0_9CHLR</name>
<dbReference type="InterPro" id="IPR000653">
    <property type="entry name" value="DegT/StrS_aminotransferase"/>
</dbReference>
<dbReference type="PATRIC" id="fig|229921.5.peg.2038"/>
<dbReference type="Proteomes" id="UP000050501">
    <property type="component" value="Unassembled WGS sequence"/>
</dbReference>
<dbReference type="FunFam" id="3.40.640.10:FF:000089">
    <property type="entry name" value="Aminotransferase, DegT/DnrJ/EryC1/StrS family"/>
    <property type="match status" value="1"/>
</dbReference>
<dbReference type="PIRSF" id="PIRSF000390">
    <property type="entry name" value="PLP_StrS"/>
    <property type="match status" value="1"/>
</dbReference>
<evidence type="ECO:0000256" key="1">
    <source>
        <dbReference type="ARBA" id="ARBA00022898"/>
    </source>
</evidence>
<dbReference type="InterPro" id="IPR015421">
    <property type="entry name" value="PyrdxlP-dep_Trfase_major"/>
</dbReference>
<organism evidence="6 7">
    <name type="scientific">Levilinea saccharolytica</name>
    <dbReference type="NCBI Taxonomy" id="229921"/>
    <lineage>
        <taxon>Bacteria</taxon>
        <taxon>Bacillati</taxon>
        <taxon>Chloroflexota</taxon>
        <taxon>Anaerolineae</taxon>
        <taxon>Anaerolineales</taxon>
        <taxon>Anaerolineaceae</taxon>
        <taxon>Levilinea</taxon>
    </lineage>
</organism>
<dbReference type="STRING" id="229921.ADN01_14345"/>
<dbReference type="InterPro" id="IPR015424">
    <property type="entry name" value="PyrdxlP-dep_Trfase"/>
</dbReference>
<feature type="modified residue" description="N6-(pyridoxal phosphate)lysine" evidence="4">
    <location>
        <position position="186"/>
    </location>
</feature>
<feature type="active site" description="Proton acceptor" evidence="3">
    <location>
        <position position="186"/>
    </location>
</feature>
<comment type="similarity">
    <text evidence="2 5">Belongs to the DegT/DnrJ/EryC1 family.</text>
</comment>
<dbReference type="PANTHER" id="PTHR30244">
    <property type="entry name" value="TRANSAMINASE"/>
    <property type="match status" value="1"/>
</dbReference>
<dbReference type="OrthoDB" id="9810913at2"/>
<dbReference type="RefSeq" id="WP_062418393.1">
    <property type="nucleotide sequence ID" value="NZ_DF967974.1"/>
</dbReference>
<dbReference type="Pfam" id="PF01041">
    <property type="entry name" value="DegT_DnrJ_EryC1"/>
    <property type="match status" value="1"/>
</dbReference>
<dbReference type="Gene3D" id="3.90.1150.10">
    <property type="entry name" value="Aspartate Aminotransferase, domain 1"/>
    <property type="match status" value="1"/>
</dbReference>
<proteinExistence type="inferred from homology"/>